<organism evidence="3 4">
    <name type="scientific">Papaver somniferum</name>
    <name type="common">Opium poppy</name>
    <dbReference type="NCBI Taxonomy" id="3469"/>
    <lineage>
        <taxon>Eukaryota</taxon>
        <taxon>Viridiplantae</taxon>
        <taxon>Streptophyta</taxon>
        <taxon>Embryophyta</taxon>
        <taxon>Tracheophyta</taxon>
        <taxon>Spermatophyta</taxon>
        <taxon>Magnoliopsida</taxon>
        <taxon>Ranunculales</taxon>
        <taxon>Papaveraceae</taxon>
        <taxon>Papaveroideae</taxon>
        <taxon>Papaver</taxon>
    </lineage>
</organism>
<proteinExistence type="predicted"/>
<dbReference type="Gramene" id="RZC78920">
    <property type="protein sequence ID" value="RZC78920"/>
    <property type="gene ID" value="C5167_003134"/>
</dbReference>
<evidence type="ECO:0000313" key="3">
    <source>
        <dbReference type="EMBL" id="RZC78920.1"/>
    </source>
</evidence>
<accession>A0A4Y7L2S2</accession>
<name>A0A4Y7L2S2_PAPSO</name>
<keyword evidence="2" id="KW-0472">Membrane</keyword>
<keyword evidence="2" id="KW-1133">Transmembrane helix</keyword>
<dbReference type="STRING" id="3469.A0A4Y7L2S2"/>
<reference evidence="3 4" key="1">
    <citation type="journal article" date="2018" name="Science">
        <title>The opium poppy genome and morphinan production.</title>
        <authorList>
            <person name="Guo L."/>
            <person name="Winzer T."/>
            <person name="Yang X."/>
            <person name="Li Y."/>
            <person name="Ning Z."/>
            <person name="He Z."/>
            <person name="Teodor R."/>
            <person name="Lu Y."/>
            <person name="Bowser T.A."/>
            <person name="Graham I.A."/>
            <person name="Ye K."/>
        </authorList>
    </citation>
    <scope>NUCLEOTIDE SEQUENCE [LARGE SCALE GENOMIC DNA]</scope>
    <source>
        <strain evidence="4">cv. HN1</strain>
        <tissue evidence="3">Leaves</tissue>
    </source>
</reference>
<gene>
    <name evidence="3" type="ORF">C5167_003134</name>
</gene>
<feature type="region of interest" description="Disordered" evidence="1">
    <location>
        <begin position="115"/>
        <end position="159"/>
    </location>
</feature>
<keyword evidence="4" id="KW-1185">Reference proteome</keyword>
<evidence type="ECO:0008006" key="5">
    <source>
        <dbReference type="Google" id="ProtNLM"/>
    </source>
</evidence>
<evidence type="ECO:0000313" key="4">
    <source>
        <dbReference type="Proteomes" id="UP000316621"/>
    </source>
</evidence>
<dbReference type="AlphaFoldDB" id="A0A4Y7L2S2"/>
<keyword evidence="2" id="KW-0812">Transmembrane</keyword>
<dbReference type="Proteomes" id="UP000316621">
    <property type="component" value="Chromosome 9"/>
</dbReference>
<feature type="transmembrane region" description="Helical" evidence="2">
    <location>
        <begin position="189"/>
        <end position="209"/>
    </location>
</feature>
<sequence length="215" mass="22512">MAEEEGEAAVRLTVLNGEELKDMRFLEKVIGSAVLPLCQIQFTDEVFTLQVWRPSGRAKGLLKVACRIEYNGGLNLGFCSNSSGESAAVEVNSSQRESTQGFSCNDHGYCTSSSGSNVIPSAPPMPDDYSSSSSGSSSVPVLMPSPDSSPPMPDNDDGLIVKNDDPDIDKNEQLIPSDVAVDSSIKSNVMAGVLVGVLGGAVAVATLLIRAKANT</sequence>
<protein>
    <recommendedName>
        <fullName evidence="5">C2 domain-containing protein</fullName>
    </recommendedName>
</protein>
<feature type="compositionally biased region" description="Low complexity" evidence="1">
    <location>
        <begin position="127"/>
        <end position="146"/>
    </location>
</feature>
<evidence type="ECO:0000256" key="1">
    <source>
        <dbReference type="SAM" id="MobiDB-lite"/>
    </source>
</evidence>
<dbReference type="EMBL" id="CM010723">
    <property type="protein sequence ID" value="RZC78920.1"/>
    <property type="molecule type" value="Genomic_DNA"/>
</dbReference>
<evidence type="ECO:0000256" key="2">
    <source>
        <dbReference type="SAM" id="Phobius"/>
    </source>
</evidence>